<protein>
    <submittedName>
        <fullName evidence="1">Uncharacterized protein</fullName>
    </submittedName>
</protein>
<dbReference type="Proteomes" id="UP000289784">
    <property type="component" value="Unassembled WGS sequence"/>
</dbReference>
<keyword evidence="2" id="KW-1185">Reference proteome</keyword>
<proteinExistence type="predicted"/>
<evidence type="ECO:0000313" key="1">
    <source>
        <dbReference type="EMBL" id="RXR06105.1"/>
    </source>
</evidence>
<sequence>MGYHQPGEQIETELGKLSLRHVLQTLKVCLMEVLPGKQSPMFPWALPEAVRIRYIVHDDAKLAAWQSEDAAGNPDRAPPLVICFITQHGT</sequence>
<accession>A0A4Q1JW13</accession>
<dbReference type="EMBL" id="SAWZ01000004">
    <property type="protein sequence ID" value="RXR06105.1"/>
    <property type="molecule type" value="Genomic_DNA"/>
</dbReference>
<dbReference type="RefSeq" id="WP_129471016.1">
    <property type="nucleotide sequence ID" value="NZ_SAWZ01000004.1"/>
</dbReference>
<dbReference type="AlphaFoldDB" id="A0A4Q1JW13"/>
<evidence type="ECO:0000313" key="2">
    <source>
        <dbReference type="Proteomes" id="UP000289784"/>
    </source>
</evidence>
<reference evidence="1 2" key="1">
    <citation type="submission" date="2019-01" db="EMBL/GenBank/DDBJ databases">
        <title>Pseudoxanthomonas composti sp. nov., isolated from compost.</title>
        <authorList>
            <person name="Yang G."/>
        </authorList>
    </citation>
    <scope>NUCLEOTIDE SEQUENCE [LARGE SCALE GENOMIC DNA]</scope>
    <source>
        <strain evidence="1 2">GSS15</strain>
    </source>
</reference>
<organism evidence="1 2">
    <name type="scientific">Pseudoxanthomonas composti</name>
    <dbReference type="NCBI Taxonomy" id="2137479"/>
    <lineage>
        <taxon>Bacteria</taxon>
        <taxon>Pseudomonadati</taxon>
        <taxon>Pseudomonadota</taxon>
        <taxon>Gammaproteobacteria</taxon>
        <taxon>Lysobacterales</taxon>
        <taxon>Lysobacteraceae</taxon>
        <taxon>Pseudoxanthomonas</taxon>
    </lineage>
</organism>
<name>A0A4Q1JW13_9GAMM</name>
<gene>
    <name evidence="1" type="ORF">EPA99_09715</name>
</gene>
<comment type="caution">
    <text evidence="1">The sequence shown here is derived from an EMBL/GenBank/DDBJ whole genome shotgun (WGS) entry which is preliminary data.</text>
</comment>